<protein>
    <submittedName>
        <fullName evidence="3">M56 family metallopeptidase</fullName>
    </submittedName>
</protein>
<dbReference type="OrthoDB" id="9804799at2"/>
<keyword evidence="1" id="KW-0812">Transmembrane</keyword>
<reference evidence="3 4" key="1">
    <citation type="submission" date="2018-11" db="EMBL/GenBank/DDBJ databases">
        <title>Genome sequencing of Paenibacillus lentus DSM25539(T).</title>
        <authorList>
            <person name="Kook J.-K."/>
            <person name="Park S.-N."/>
            <person name="Lim Y.K."/>
        </authorList>
    </citation>
    <scope>NUCLEOTIDE SEQUENCE [LARGE SCALE GENOMIC DNA]</scope>
    <source>
        <strain evidence="3 4">DSM 25539</strain>
    </source>
</reference>
<feature type="transmembrane region" description="Helical" evidence="1">
    <location>
        <begin position="34"/>
        <end position="53"/>
    </location>
</feature>
<dbReference type="PANTHER" id="PTHR34978">
    <property type="entry name" value="POSSIBLE SENSOR-TRANSDUCER PROTEIN BLAR"/>
    <property type="match status" value="1"/>
</dbReference>
<organism evidence="3 4">
    <name type="scientific">Paenibacillus lentus</name>
    <dbReference type="NCBI Taxonomy" id="1338368"/>
    <lineage>
        <taxon>Bacteria</taxon>
        <taxon>Bacillati</taxon>
        <taxon>Bacillota</taxon>
        <taxon>Bacilli</taxon>
        <taxon>Bacillales</taxon>
        <taxon>Paenibacillaceae</taxon>
        <taxon>Paenibacillus</taxon>
    </lineage>
</organism>
<dbReference type="KEGG" id="plen:EIM92_02170"/>
<name>A0A3S8RQM4_9BACL</name>
<dbReference type="AlphaFoldDB" id="A0A3S8RQM4"/>
<dbReference type="CDD" id="cd07341">
    <property type="entry name" value="M56_BlaR1_MecR1_like"/>
    <property type="match status" value="1"/>
</dbReference>
<evidence type="ECO:0000313" key="3">
    <source>
        <dbReference type="EMBL" id="AZK45147.1"/>
    </source>
</evidence>
<feature type="transmembrane region" description="Helical" evidence="1">
    <location>
        <begin position="113"/>
        <end position="131"/>
    </location>
</feature>
<dbReference type="InterPro" id="IPR008756">
    <property type="entry name" value="Peptidase_M56"/>
</dbReference>
<feature type="transmembrane region" description="Helical" evidence="1">
    <location>
        <begin position="213"/>
        <end position="239"/>
    </location>
</feature>
<feature type="domain" description="Peptidase M56" evidence="2">
    <location>
        <begin position="4"/>
        <end position="295"/>
    </location>
</feature>
<dbReference type="RefSeq" id="WP_125081274.1">
    <property type="nucleotide sequence ID" value="NZ_CP034248.1"/>
</dbReference>
<accession>A0A3S8RQM4</accession>
<evidence type="ECO:0000259" key="2">
    <source>
        <dbReference type="Pfam" id="PF05569"/>
    </source>
</evidence>
<sequence length="327" mass="37805">MSLFLIERSISVGIFIIVIVCLRALLIHKVPKKVFLILWGIALFRLAIPHSILSKWNINTILNDITSRVNRDPAGQTNGIIERILLDTEEGLRPLTQDISFGQGRLSLDTITVIWFVGTISLGIFFAVNFYKNNKDLKTALPIRNQFFIDKWLSQQKFIRRIQVMTSDRLISPIACGFIKPKIILPKSLDLQDEKLLKYILTHEKMHIKHLDILWRVFSAVILCCYWFNPLVWLMHFLMIRDLELTCDERVIRTLGEQEKSSYALSLIHMAERNSKVASFNYGFSNHSTRERIVSIMKFKQTTALTLCLSLFSPQMNLDSTPLIPIE</sequence>
<dbReference type="InterPro" id="IPR052173">
    <property type="entry name" value="Beta-lactam_resp_regulator"/>
</dbReference>
<feature type="transmembrane region" description="Helical" evidence="1">
    <location>
        <begin position="6"/>
        <end position="27"/>
    </location>
</feature>
<gene>
    <name evidence="3" type="ORF">EIM92_02170</name>
</gene>
<keyword evidence="4" id="KW-1185">Reference proteome</keyword>
<dbReference type="Proteomes" id="UP000273145">
    <property type="component" value="Chromosome"/>
</dbReference>
<dbReference type="PANTHER" id="PTHR34978:SF3">
    <property type="entry name" value="SLR0241 PROTEIN"/>
    <property type="match status" value="1"/>
</dbReference>
<dbReference type="Pfam" id="PF05569">
    <property type="entry name" value="Peptidase_M56"/>
    <property type="match status" value="1"/>
</dbReference>
<evidence type="ECO:0000256" key="1">
    <source>
        <dbReference type="SAM" id="Phobius"/>
    </source>
</evidence>
<dbReference type="EMBL" id="CP034248">
    <property type="protein sequence ID" value="AZK45147.1"/>
    <property type="molecule type" value="Genomic_DNA"/>
</dbReference>
<keyword evidence="1" id="KW-1133">Transmembrane helix</keyword>
<proteinExistence type="predicted"/>
<evidence type="ECO:0000313" key="4">
    <source>
        <dbReference type="Proteomes" id="UP000273145"/>
    </source>
</evidence>
<keyword evidence="1" id="KW-0472">Membrane</keyword>